<proteinExistence type="predicted"/>
<name>A0A9W8YGM6_9PLEO</name>
<evidence type="ECO:0000259" key="2">
    <source>
        <dbReference type="Pfam" id="PF23868"/>
    </source>
</evidence>
<reference evidence="3" key="1">
    <citation type="submission" date="2022-10" db="EMBL/GenBank/DDBJ databases">
        <title>Tapping the CABI collections for fungal endophytes: first genome assemblies for Collariella, Neodidymelliopsis, Ascochyta clinopodiicola, Didymella pomorum, Didymosphaeria variabile, Neocosmospora piperis and Neocucurbitaria cava.</title>
        <authorList>
            <person name="Hill R."/>
        </authorList>
    </citation>
    <scope>NUCLEOTIDE SEQUENCE</scope>
    <source>
        <strain evidence="3">IMI 356814</strain>
    </source>
</reference>
<dbReference type="AlphaFoldDB" id="A0A9W8YGM6"/>
<sequence>MPPWVASVPRSTILRTRRAIDRLHVALPCRYATEPRFANLRARAASTHVSPTAINLRPNIPPRNKELYDALSALSRAAETYANISRLQLALRGVAAHDAVTRIAVLGLNSQVSAQRLARLLLADPLAAEEQWEKELEKSGDGDERAVLLKYGDESDVHAPSPLYKVLSVPSRVLRSHNLEILVSTLNINVAKTLAAASTESSTEAILVPKLQATSARGMPVPYPVHKTLVFGEGLDSAVTFGRFTSDSAGEIDAIKVAVDLPAQQEEPEQVGQNGSVAVNVQVGKQALASFRESIQNSITYERGWFRSGLPALSNWLVQDLQPSASIKPAMTSLIASIADDVEADITKADTARLQKLASIPTDQELKASIVGHLESWAEKSHTELRDQLDEAFSSKNWHKLSWWKLFWRVDDVTMISSEILERRWLTSAEKSSIYLAGRMNQAGFADDIQRLAVNDIPEVTTEDTASTAENPRTNLSTDVRKPQPWPEHISTARAELIADIVPPLQAVAQRLILQTFSTTALSSALTALLYLSVSTLSLFEASAVAALGLTFSLRRMQKLWEGARESWQGTVREEGRRTLKGTEEVVRLIIRCHSRGEATVVEDEGVIERREAREAVQKVRDALERIDNQTASGERV</sequence>
<feature type="compositionally biased region" description="Polar residues" evidence="1">
    <location>
        <begin position="463"/>
        <end position="478"/>
    </location>
</feature>
<dbReference type="PANTHER" id="PTHR38644">
    <property type="entry name" value="EXPRESSED PROTEIN"/>
    <property type="match status" value="1"/>
</dbReference>
<accession>A0A9W8YGM6</accession>
<comment type="caution">
    <text evidence="3">The sequence shown here is derived from an EMBL/GenBank/DDBJ whole genome shotgun (WGS) entry which is preliminary data.</text>
</comment>
<dbReference type="Proteomes" id="UP001140560">
    <property type="component" value="Unassembled WGS sequence"/>
</dbReference>
<dbReference type="Pfam" id="PF23867">
    <property type="entry name" value="Mmc1_N"/>
    <property type="match status" value="1"/>
</dbReference>
<keyword evidence="4" id="KW-1185">Reference proteome</keyword>
<gene>
    <name evidence="3" type="ORF">N0V83_000436</name>
</gene>
<dbReference type="Pfam" id="PF23868">
    <property type="entry name" value="Mmc1_C"/>
    <property type="match status" value="1"/>
</dbReference>
<evidence type="ECO:0000313" key="4">
    <source>
        <dbReference type="Proteomes" id="UP001140560"/>
    </source>
</evidence>
<organism evidence="3 4">
    <name type="scientific">Neocucurbitaria cava</name>
    <dbReference type="NCBI Taxonomy" id="798079"/>
    <lineage>
        <taxon>Eukaryota</taxon>
        <taxon>Fungi</taxon>
        <taxon>Dikarya</taxon>
        <taxon>Ascomycota</taxon>
        <taxon>Pezizomycotina</taxon>
        <taxon>Dothideomycetes</taxon>
        <taxon>Pleosporomycetidae</taxon>
        <taxon>Pleosporales</taxon>
        <taxon>Pleosporineae</taxon>
        <taxon>Cucurbitariaceae</taxon>
        <taxon>Neocucurbitaria</taxon>
    </lineage>
</organism>
<dbReference type="InterPro" id="IPR056196">
    <property type="entry name" value="Mmc1_C"/>
</dbReference>
<dbReference type="OrthoDB" id="5319015at2759"/>
<protein>
    <recommendedName>
        <fullName evidence="2">Mmc1 C-terminal domain-containing protein</fullName>
    </recommendedName>
</protein>
<evidence type="ECO:0000313" key="3">
    <source>
        <dbReference type="EMBL" id="KAJ4377609.1"/>
    </source>
</evidence>
<dbReference type="PANTHER" id="PTHR38644:SF1">
    <property type="entry name" value="EXPRESSED PROTEIN"/>
    <property type="match status" value="1"/>
</dbReference>
<dbReference type="EMBL" id="JAPEUY010000001">
    <property type="protein sequence ID" value="KAJ4377609.1"/>
    <property type="molecule type" value="Genomic_DNA"/>
</dbReference>
<evidence type="ECO:0000256" key="1">
    <source>
        <dbReference type="SAM" id="MobiDB-lite"/>
    </source>
</evidence>
<feature type="region of interest" description="Disordered" evidence="1">
    <location>
        <begin position="461"/>
        <end position="485"/>
    </location>
</feature>
<feature type="domain" description="Mmc1 C-terminal" evidence="2">
    <location>
        <begin position="373"/>
        <end position="577"/>
    </location>
</feature>